<name>A0A8J4BPA2_9CHLO</name>
<keyword evidence="2" id="KW-1185">Reference proteome</keyword>
<protein>
    <submittedName>
        <fullName evidence="1">Uncharacterized protein</fullName>
    </submittedName>
</protein>
<comment type="caution">
    <text evidence="1">The sequence shown here is derived from an EMBL/GenBank/DDBJ whole genome shotgun (WGS) entry which is preliminary data.</text>
</comment>
<dbReference type="EMBL" id="BNCO01000067">
    <property type="protein sequence ID" value="GIL64575.1"/>
    <property type="molecule type" value="Genomic_DNA"/>
</dbReference>
<evidence type="ECO:0000313" key="2">
    <source>
        <dbReference type="Proteomes" id="UP000747399"/>
    </source>
</evidence>
<dbReference type="PANTHER" id="PTHR36333">
    <property type="entry name" value="DIMETHYLALLYL, ADENOSINE TRNA METHYLTHIOTRANSFERASE"/>
    <property type="match status" value="1"/>
</dbReference>
<dbReference type="AlphaFoldDB" id="A0A8J4BPA2"/>
<gene>
    <name evidence="1" type="ORF">Vafri_18475</name>
</gene>
<sequence>MSNFLARRMNSAGASCSYNPNYGLSGFSSPSYVRNPRQGCVRVFAVNYDPEKMFKRPPETGLIARRMTHKMMEQNKEFASQMQRAKDDIRRQVLTRREARNPPDDGLELIEYMLNTDAEDMEFEVARCRPKLTPVFFKQLDSVIGAERFSAKPDQERLAELDTLRQYLEEAVEAVDKAVVKTASATDRLKKLLTSKDKKETILEMAAANEIDQALVDLLQQNIDAAKAAEQTGPAEFMEKVKVAVSKYLVTV</sequence>
<accession>A0A8J4BPA2</accession>
<proteinExistence type="predicted"/>
<organism evidence="1 2">
    <name type="scientific">Volvox africanus</name>
    <dbReference type="NCBI Taxonomy" id="51714"/>
    <lineage>
        <taxon>Eukaryota</taxon>
        <taxon>Viridiplantae</taxon>
        <taxon>Chlorophyta</taxon>
        <taxon>core chlorophytes</taxon>
        <taxon>Chlorophyceae</taxon>
        <taxon>CS clade</taxon>
        <taxon>Chlamydomonadales</taxon>
        <taxon>Volvocaceae</taxon>
        <taxon>Volvox</taxon>
    </lineage>
</organism>
<evidence type="ECO:0000313" key="1">
    <source>
        <dbReference type="EMBL" id="GIL64575.1"/>
    </source>
</evidence>
<dbReference type="Proteomes" id="UP000747399">
    <property type="component" value="Unassembled WGS sequence"/>
</dbReference>
<dbReference type="PANTHER" id="PTHR36333:SF1">
    <property type="entry name" value="DIMETHYLALLYL, ADENOSINE TRNA METHYLTHIOTRANSFERASE"/>
    <property type="match status" value="1"/>
</dbReference>
<reference evidence="1" key="1">
    <citation type="journal article" date="2021" name="Proc. Natl. Acad. Sci. U.S.A.">
        <title>Three genomes in the algal genus Volvox reveal the fate of a haploid sex-determining region after a transition to homothallism.</title>
        <authorList>
            <person name="Yamamoto K."/>
            <person name="Hamaji T."/>
            <person name="Kawai-Toyooka H."/>
            <person name="Matsuzaki R."/>
            <person name="Takahashi F."/>
            <person name="Nishimura Y."/>
            <person name="Kawachi M."/>
            <person name="Noguchi H."/>
            <person name="Minakuchi Y."/>
            <person name="Umen J.G."/>
            <person name="Toyoda A."/>
            <person name="Nozaki H."/>
        </authorList>
    </citation>
    <scope>NUCLEOTIDE SEQUENCE</scope>
    <source>
        <strain evidence="1">NIES-3780</strain>
    </source>
</reference>